<gene>
    <name evidence="1" type="ORF">MENT_LOCUS19973</name>
</gene>
<comment type="caution">
    <text evidence="1">The sequence shown here is derived from an EMBL/GenBank/DDBJ whole genome shotgun (WGS) entry which is preliminary data.</text>
</comment>
<evidence type="ECO:0000313" key="1">
    <source>
        <dbReference type="EMBL" id="CAD2168596.1"/>
    </source>
</evidence>
<accession>A0A6V7V1A7</accession>
<evidence type="ECO:0000313" key="2">
    <source>
        <dbReference type="Proteomes" id="UP000580250"/>
    </source>
</evidence>
<name>A0A6V7V1A7_MELEN</name>
<organism evidence="1 2">
    <name type="scientific">Meloidogyne enterolobii</name>
    <name type="common">Root-knot nematode worm</name>
    <name type="synonym">Meloidogyne mayaguensis</name>
    <dbReference type="NCBI Taxonomy" id="390850"/>
    <lineage>
        <taxon>Eukaryota</taxon>
        <taxon>Metazoa</taxon>
        <taxon>Ecdysozoa</taxon>
        <taxon>Nematoda</taxon>
        <taxon>Chromadorea</taxon>
        <taxon>Rhabditida</taxon>
        <taxon>Tylenchina</taxon>
        <taxon>Tylenchomorpha</taxon>
        <taxon>Tylenchoidea</taxon>
        <taxon>Meloidogynidae</taxon>
        <taxon>Meloidogyninae</taxon>
        <taxon>Meloidogyne</taxon>
    </lineage>
</organism>
<proteinExistence type="predicted"/>
<sequence>MGIMPIPDNTTFDELKQDENRLKAFVYNDEGIKYMMRHLNREELEKLYKNCKDNINIGKKVYNFWHLFLFVRMLIRNFVEFHNSDNHYNVELDKRANDTGELYIFNKNYFIRYSNLSWELGRVGGFLGGG</sequence>
<dbReference type="Proteomes" id="UP000580250">
    <property type="component" value="Unassembled WGS sequence"/>
</dbReference>
<reference evidence="1 2" key="1">
    <citation type="submission" date="2020-08" db="EMBL/GenBank/DDBJ databases">
        <authorList>
            <person name="Koutsovoulos G."/>
            <person name="Danchin GJ E."/>
        </authorList>
    </citation>
    <scope>NUCLEOTIDE SEQUENCE [LARGE SCALE GENOMIC DNA]</scope>
</reference>
<dbReference type="AlphaFoldDB" id="A0A6V7V1A7"/>
<dbReference type="EMBL" id="CAJEWN010000143">
    <property type="protein sequence ID" value="CAD2168596.1"/>
    <property type="molecule type" value="Genomic_DNA"/>
</dbReference>
<protein>
    <submittedName>
        <fullName evidence="1">Uncharacterized protein</fullName>
    </submittedName>
</protein>